<keyword evidence="3 7" id="KW-0847">Vitamin C</keyword>
<dbReference type="PANTHER" id="PTHR41536">
    <property type="entry name" value="PKHD-TYPE HYDROXYLASE YBIX"/>
    <property type="match status" value="1"/>
</dbReference>
<dbReference type="SMART" id="SM00702">
    <property type="entry name" value="P4Hc"/>
    <property type="match status" value="1"/>
</dbReference>
<dbReference type="GO" id="GO:0051213">
    <property type="term" value="F:dioxygenase activity"/>
    <property type="evidence" value="ECO:0007669"/>
    <property type="project" value="UniProtKB-KW"/>
</dbReference>
<dbReference type="NCBIfam" id="NF003974">
    <property type="entry name" value="PRK05467.1-3"/>
    <property type="match status" value="1"/>
</dbReference>
<keyword evidence="5 7" id="KW-0560">Oxidoreductase</keyword>
<evidence type="ECO:0000256" key="4">
    <source>
        <dbReference type="ARBA" id="ARBA00022964"/>
    </source>
</evidence>
<feature type="binding site" evidence="7">
    <location>
        <position position="167"/>
    </location>
    <ligand>
        <name>2-oxoglutarate</name>
        <dbReference type="ChEBI" id="CHEBI:16810"/>
    </ligand>
</feature>
<evidence type="ECO:0000256" key="6">
    <source>
        <dbReference type="ARBA" id="ARBA00023004"/>
    </source>
</evidence>
<keyword evidence="2 7" id="KW-0479">Metal-binding</keyword>
<gene>
    <name evidence="9" type="ORF">IB285_01150</name>
</gene>
<dbReference type="Pfam" id="PF13640">
    <property type="entry name" value="2OG-FeII_Oxy_3"/>
    <property type="match status" value="1"/>
</dbReference>
<comment type="cofactor">
    <cofactor evidence="1 7">
        <name>L-ascorbate</name>
        <dbReference type="ChEBI" id="CHEBI:38290"/>
    </cofactor>
</comment>
<evidence type="ECO:0000256" key="2">
    <source>
        <dbReference type="ARBA" id="ARBA00022723"/>
    </source>
</evidence>
<dbReference type="EMBL" id="JACXLC010000001">
    <property type="protein sequence ID" value="MBD2840856.1"/>
    <property type="molecule type" value="Genomic_DNA"/>
</dbReference>
<dbReference type="InterPro" id="IPR005123">
    <property type="entry name" value="Oxoglu/Fe-dep_dioxygenase_dom"/>
</dbReference>
<keyword evidence="4 7" id="KW-0223">Dioxygenase</keyword>
<evidence type="ECO:0000313" key="10">
    <source>
        <dbReference type="Proteomes" id="UP000635384"/>
    </source>
</evidence>
<evidence type="ECO:0000313" key="9">
    <source>
        <dbReference type="EMBL" id="MBD2840856.1"/>
    </source>
</evidence>
<dbReference type="InterPro" id="IPR041097">
    <property type="entry name" value="PKHD_C"/>
</dbReference>
<keyword evidence="10" id="KW-1185">Reference proteome</keyword>
<evidence type="ECO:0000256" key="5">
    <source>
        <dbReference type="ARBA" id="ARBA00023002"/>
    </source>
</evidence>
<dbReference type="PANTHER" id="PTHR41536:SF1">
    <property type="entry name" value="PKHD-TYPE HYDROXYLASE YBIX"/>
    <property type="match status" value="1"/>
</dbReference>
<evidence type="ECO:0000256" key="7">
    <source>
        <dbReference type="HAMAP-Rule" id="MF_00657"/>
    </source>
</evidence>
<feature type="binding site" evidence="7">
    <location>
        <position position="98"/>
    </location>
    <ligand>
        <name>Fe cation</name>
        <dbReference type="ChEBI" id="CHEBI:24875"/>
    </ligand>
</feature>
<name>A0ABR8KRX4_9SPHN</name>
<sequence>MILSIAAIADPEKLAEIQRKAEQLTWVDGRNTAGKVAQAVKRNQQAVMDDPAGQKLRELTVPHIISNPTLRTAARPRRFSHLMVSKAKDGGFYGPHVDNAIMGQGDARMRSDISFTLFLSSPDSYEGGELVVYTDGLTQTAKAPAGNLVLYPSSSIHEVKPVTAGERIVCVGWLESMIADPTQRQMLYELEQMRQSLRRKLPQEAEELLELDKAIANLLRMWAQP</sequence>
<evidence type="ECO:0000256" key="3">
    <source>
        <dbReference type="ARBA" id="ARBA00022896"/>
    </source>
</evidence>
<dbReference type="Pfam" id="PF18331">
    <property type="entry name" value="PKHD_C"/>
    <property type="match status" value="1"/>
</dbReference>
<dbReference type="HAMAP" id="MF_00657">
    <property type="entry name" value="Hydroxyl_YbiX"/>
    <property type="match status" value="1"/>
</dbReference>
<dbReference type="RefSeq" id="WP_190786443.1">
    <property type="nucleotide sequence ID" value="NZ_JACXLC010000001.1"/>
</dbReference>
<feature type="domain" description="Fe2OG dioxygenase" evidence="8">
    <location>
        <begin position="78"/>
        <end position="176"/>
    </location>
</feature>
<dbReference type="Proteomes" id="UP000635384">
    <property type="component" value="Unassembled WGS sequence"/>
</dbReference>
<evidence type="ECO:0000256" key="1">
    <source>
        <dbReference type="ARBA" id="ARBA00001961"/>
    </source>
</evidence>
<keyword evidence="6 7" id="KW-0408">Iron</keyword>
<accession>A0ABR8KRX4</accession>
<proteinExistence type="inferred from homology"/>
<dbReference type="Gene3D" id="2.60.120.620">
    <property type="entry name" value="q2cbj1_9rhob like domain"/>
    <property type="match status" value="1"/>
</dbReference>
<comment type="caution">
    <text evidence="9">The sequence shown here is derived from an EMBL/GenBank/DDBJ whole genome shotgun (WGS) entry which is preliminary data.</text>
</comment>
<dbReference type="InterPro" id="IPR023550">
    <property type="entry name" value="PKHD_hydroxylase"/>
</dbReference>
<dbReference type="PROSITE" id="PS51471">
    <property type="entry name" value="FE2OG_OXY"/>
    <property type="match status" value="1"/>
</dbReference>
<dbReference type="InterPro" id="IPR044862">
    <property type="entry name" value="Pro_4_hyd_alph_FE2OG_OXY"/>
</dbReference>
<organism evidence="9 10">
    <name type="scientific">Erythrobacter rubeus</name>
    <dbReference type="NCBI Taxonomy" id="2760803"/>
    <lineage>
        <taxon>Bacteria</taxon>
        <taxon>Pseudomonadati</taxon>
        <taxon>Pseudomonadota</taxon>
        <taxon>Alphaproteobacteria</taxon>
        <taxon>Sphingomonadales</taxon>
        <taxon>Erythrobacteraceae</taxon>
        <taxon>Erythrobacter/Porphyrobacter group</taxon>
        <taxon>Erythrobacter</taxon>
    </lineage>
</organism>
<evidence type="ECO:0000259" key="8">
    <source>
        <dbReference type="PROSITE" id="PS51471"/>
    </source>
</evidence>
<dbReference type="InterPro" id="IPR006620">
    <property type="entry name" value="Pro_4_hyd_alph"/>
</dbReference>
<protein>
    <submittedName>
        <fullName evidence="9">Fe2+-dependent dioxygenase</fullName>
    </submittedName>
</protein>
<feature type="binding site" evidence="7">
    <location>
        <position position="96"/>
    </location>
    <ligand>
        <name>Fe cation</name>
        <dbReference type="ChEBI" id="CHEBI:24875"/>
    </ligand>
</feature>
<dbReference type="NCBIfam" id="NF003975">
    <property type="entry name" value="PRK05467.1-4"/>
    <property type="match status" value="1"/>
</dbReference>
<dbReference type="Gene3D" id="4.10.860.20">
    <property type="entry name" value="Rabenosyn, Rab binding domain"/>
    <property type="match status" value="1"/>
</dbReference>
<feature type="binding site" evidence="7">
    <location>
        <position position="157"/>
    </location>
    <ligand>
        <name>Fe cation</name>
        <dbReference type="ChEBI" id="CHEBI:24875"/>
    </ligand>
</feature>
<comment type="cofactor">
    <cofactor evidence="7">
        <name>Fe(2+)</name>
        <dbReference type="ChEBI" id="CHEBI:29033"/>
    </cofactor>
    <text evidence="7">Binds 1 Fe(2+) ion per subunit.</text>
</comment>
<reference evidence="9 10" key="1">
    <citation type="submission" date="2020-09" db="EMBL/GenBank/DDBJ databases">
        <authorList>
            <person name="Yoon J.-W."/>
        </authorList>
    </citation>
    <scope>NUCLEOTIDE SEQUENCE [LARGE SCALE GENOMIC DNA]</scope>
    <source>
        <strain evidence="9 10">KMU-140</strain>
    </source>
</reference>